<evidence type="ECO:0000313" key="3">
    <source>
        <dbReference type="Proteomes" id="UP001151760"/>
    </source>
</evidence>
<organism evidence="2 3">
    <name type="scientific">Tanacetum coccineum</name>
    <dbReference type="NCBI Taxonomy" id="301880"/>
    <lineage>
        <taxon>Eukaryota</taxon>
        <taxon>Viridiplantae</taxon>
        <taxon>Streptophyta</taxon>
        <taxon>Embryophyta</taxon>
        <taxon>Tracheophyta</taxon>
        <taxon>Spermatophyta</taxon>
        <taxon>Magnoliopsida</taxon>
        <taxon>eudicotyledons</taxon>
        <taxon>Gunneridae</taxon>
        <taxon>Pentapetalae</taxon>
        <taxon>asterids</taxon>
        <taxon>campanulids</taxon>
        <taxon>Asterales</taxon>
        <taxon>Asteraceae</taxon>
        <taxon>Asteroideae</taxon>
        <taxon>Anthemideae</taxon>
        <taxon>Anthemidinae</taxon>
        <taxon>Tanacetum</taxon>
    </lineage>
</organism>
<reference evidence="2" key="2">
    <citation type="submission" date="2022-01" db="EMBL/GenBank/DDBJ databases">
        <authorList>
            <person name="Yamashiro T."/>
            <person name="Shiraishi A."/>
            <person name="Satake H."/>
            <person name="Nakayama K."/>
        </authorList>
    </citation>
    <scope>NUCLEOTIDE SEQUENCE</scope>
</reference>
<gene>
    <name evidence="2" type="ORF">Tco_0769214</name>
</gene>
<keyword evidence="3" id="KW-1185">Reference proteome</keyword>
<proteinExistence type="predicted"/>
<protein>
    <submittedName>
        <fullName evidence="2">Uncharacterized protein</fullName>
    </submittedName>
</protein>
<reference evidence="2" key="1">
    <citation type="journal article" date="2022" name="Int. J. Mol. Sci.">
        <title>Draft Genome of Tanacetum Coccineum: Genomic Comparison of Closely Related Tanacetum-Family Plants.</title>
        <authorList>
            <person name="Yamashiro T."/>
            <person name="Shiraishi A."/>
            <person name="Nakayama K."/>
            <person name="Satake H."/>
        </authorList>
    </citation>
    <scope>NUCLEOTIDE SEQUENCE</scope>
</reference>
<dbReference type="Proteomes" id="UP001151760">
    <property type="component" value="Unassembled WGS sequence"/>
</dbReference>
<comment type="caution">
    <text evidence="2">The sequence shown here is derived from an EMBL/GenBank/DDBJ whole genome shotgun (WGS) entry which is preliminary data.</text>
</comment>
<feature type="region of interest" description="Disordered" evidence="1">
    <location>
        <begin position="1"/>
        <end position="24"/>
    </location>
</feature>
<evidence type="ECO:0000256" key="1">
    <source>
        <dbReference type="SAM" id="MobiDB-lite"/>
    </source>
</evidence>
<dbReference type="EMBL" id="BQNB010011132">
    <property type="protein sequence ID" value="GJS86578.1"/>
    <property type="molecule type" value="Genomic_DNA"/>
</dbReference>
<name>A0ABQ4Z8U7_9ASTR</name>
<accession>A0ABQ4Z8U7</accession>
<sequence length="107" mass="11415">MPVVPPPSTYEVGGPSTAAAEGQSLTLPAPGFPVPASVIKDFSTRMGNLEYEHGQLVKKAMGRLEQVGTQVEQGQQTTTQRDEAIAGLSQQVQNLQAAVQQRDVQIQ</sequence>
<evidence type="ECO:0000313" key="2">
    <source>
        <dbReference type="EMBL" id="GJS86578.1"/>
    </source>
</evidence>